<comment type="caution">
    <text evidence="3">The sequence shown here is derived from an EMBL/GenBank/DDBJ whole genome shotgun (WGS) entry which is preliminary data.</text>
</comment>
<dbReference type="Pfam" id="PF10536">
    <property type="entry name" value="PMD"/>
    <property type="match status" value="1"/>
</dbReference>
<accession>A0A978W400</accession>
<dbReference type="InterPro" id="IPR019557">
    <property type="entry name" value="AminoTfrase-like_pln_mobile"/>
</dbReference>
<dbReference type="PANTHER" id="PTHR46033:SF67">
    <property type="entry name" value="AMINOTRANSFERASE-LIKE, PLANT MOBILE DOMAIN FAMILY PROTEIN"/>
    <property type="match status" value="1"/>
</dbReference>
<feature type="domain" description="Aminotransferase-like plant mobile" evidence="2">
    <location>
        <begin position="92"/>
        <end position="441"/>
    </location>
</feature>
<dbReference type="AlphaFoldDB" id="A0A978W400"/>
<feature type="region of interest" description="Disordered" evidence="1">
    <location>
        <begin position="703"/>
        <end position="736"/>
    </location>
</feature>
<dbReference type="EMBL" id="JAEACU010000001">
    <property type="protein sequence ID" value="KAH7546684.1"/>
    <property type="molecule type" value="Genomic_DNA"/>
</dbReference>
<evidence type="ECO:0000256" key="1">
    <source>
        <dbReference type="SAM" id="MobiDB-lite"/>
    </source>
</evidence>
<reference evidence="3" key="1">
    <citation type="journal article" date="2021" name="Front. Plant Sci.">
        <title>Chromosome-Scale Genome Assembly for Chinese Sour Jujube and Insights Into Its Genome Evolution and Domestication Signature.</title>
        <authorList>
            <person name="Shen L.-Y."/>
            <person name="Luo H."/>
            <person name="Wang X.-L."/>
            <person name="Wang X.-M."/>
            <person name="Qiu X.-J."/>
            <person name="Liu H."/>
            <person name="Zhou S.-S."/>
            <person name="Jia K.-H."/>
            <person name="Nie S."/>
            <person name="Bao Y.-T."/>
            <person name="Zhang R.-G."/>
            <person name="Yun Q.-Z."/>
            <person name="Chai Y.-H."/>
            <person name="Lu J.-Y."/>
            <person name="Li Y."/>
            <person name="Zhao S.-W."/>
            <person name="Mao J.-F."/>
            <person name="Jia S.-G."/>
            <person name="Mao Y.-M."/>
        </authorList>
    </citation>
    <scope>NUCLEOTIDE SEQUENCE</scope>
    <source>
        <strain evidence="3">AT0</strain>
        <tissue evidence="3">Leaf</tissue>
    </source>
</reference>
<evidence type="ECO:0000259" key="2">
    <source>
        <dbReference type="Pfam" id="PF10536"/>
    </source>
</evidence>
<dbReference type="PANTHER" id="PTHR46033">
    <property type="entry name" value="PROTEIN MAIN-LIKE 2"/>
    <property type="match status" value="1"/>
</dbReference>
<dbReference type="GO" id="GO:0010073">
    <property type="term" value="P:meristem maintenance"/>
    <property type="evidence" value="ECO:0007669"/>
    <property type="project" value="InterPro"/>
</dbReference>
<organism evidence="3 4">
    <name type="scientific">Ziziphus jujuba var. spinosa</name>
    <dbReference type="NCBI Taxonomy" id="714518"/>
    <lineage>
        <taxon>Eukaryota</taxon>
        <taxon>Viridiplantae</taxon>
        <taxon>Streptophyta</taxon>
        <taxon>Embryophyta</taxon>
        <taxon>Tracheophyta</taxon>
        <taxon>Spermatophyta</taxon>
        <taxon>Magnoliopsida</taxon>
        <taxon>eudicotyledons</taxon>
        <taxon>Gunneridae</taxon>
        <taxon>Pentapetalae</taxon>
        <taxon>rosids</taxon>
        <taxon>fabids</taxon>
        <taxon>Rosales</taxon>
        <taxon>Rhamnaceae</taxon>
        <taxon>Paliureae</taxon>
        <taxon>Ziziphus</taxon>
    </lineage>
</organism>
<evidence type="ECO:0000313" key="4">
    <source>
        <dbReference type="Proteomes" id="UP000813462"/>
    </source>
</evidence>
<name>A0A978W400_ZIZJJ</name>
<gene>
    <name evidence="3" type="ORF">FEM48_Zijuj01G0227700</name>
</gene>
<feature type="compositionally biased region" description="Basic and acidic residues" evidence="1">
    <location>
        <begin position="446"/>
        <end position="460"/>
    </location>
</feature>
<dbReference type="Proteomes" id="UP000813462">
    <property type="component" value="Unassembled WGS sequence"/>
</dbReference>
<evidence type="ECO:0000313" key="3">
    <source>
        <dbReference type="EMBL" id="KAH7546684.1"/>
    </source>
</evidence>
<protein>
    <recommendedName>
        <fullName evidence="2">Aminotransferase-like plant mobile domain-containing protein</fullName>
    </recommendedName>
</protein>
<dbReference type="InterPro" id="IPR044824">
    <property type="entry name" value="MAIN-like"/>
</dbReference>
<sequence>MEDIVESREELMVSPTGGNPSLRTAHFLKPSVTSVDGPVFNIPRALFLSATTTSTTKLGNFPILWWQSPQRNWKFWVKSLHSEHHLTWKKAGIYEAIMGSKYQIVKSQELVLGLAEKWCPQTNSFIFPWGEATITLEDVMVLGGYPVLGSPVLSPLGSVESKRREAKLVEARLDLLRSKSRKASQSAWLKHFMGSESEFEHEAFLSLWLSRFVFPSTFSSISKHLFPLSIHLASGTQLALAPAVLASIYKNLSSLKEKMGDSTTSKTAVNLWGPFQLVQVWVWERFVALKPKPEDIKFPSEPRIAQWNNVKAPKQEDVKFALDSAGESFLWRPYTLALNNHVLPKFYLEKEEWILVNADVEKELESFARCLRACELVGIGFVQQYFPHRVAMQFGIDQDLPGYVVGNNENYSEPLNGAMWLYVPSRFFKPNVTSRYLEWWKQSTKPEHDGKQRGKEEHQENSGSVPPGFSSKWKDVEARNYDMEDKLTVKEMLRLHHCSSDNRMAEKNGKNCLSDFRKIMKMVPVENMMQSSSESKLEITAKDDRISGVVVCTFSVASSLGIDWRDFEYFSFSLISSRVATHSANVRVKMLKLGNVRLALDSAEQYLPHGVTMQFGTDQDLPGCVVQSNGTPDVAWTNFSKPLVGQNSIIHPSISRPMLLTDTWSGGKEENGDKNADVLPGFPPKFNCMSNNAENSIKAQPTFRKNNPVCHGKNLGHPRSFSASTTDNRDAGKKKPLAQAELIERITKSCSSMKG</sequence>
<proteinExistence type="predicted"/>
<feature type="region of interest" description="Disordered" evidence="1">
    <location>
        <begin position="446"/>
        <end position="472"/>
    </location>
</feature>